<gene>
    <name evidence="1" type="ORF">RXV79_16285</name>
</gene>
<dbReference type="RefSeq" id="WP_316698942.1">
    <property type="nucleotide sequence ID" value="NZ_CP136336.1"/>
</dbReference>
<dbReference type="Pfam" id="PF10765">
    <property type="entry name" value="Phage_P22_NinX"/>
    <property type="match status" value="1"/>
</dbReference>
<proteinExistence type="predicted"/>
<dbReference type="Proteomes" id="UP001303946">
    <property type="component" value="Chromosome"/>
</dbReference>
<name>A0ABZ0CNB0_9BURK</name>
<accession>A0ABZ0CNB0</accession>
<dbReference type="EMBL" id="CP136336">
    <property type="protein sequence ID" value="WOB06481.1"/>
    <property type="molecule type" value="Genomic_DNA"/>
</dbReference>
<sequence>MTTLLTRCKVADLTGAMLDAAVAKALGHEWKWARMCEPDIVEITDWNRPATLVNGWRFQPSTDWAHAGPIIERERIGLREPRHPHPFDWGATSEALSIKTAGIGSPQYGRTPLIAAMRAFVASKLGEEVEL</sequence>
<reference evidence="1 2" key="1">
    <citation type="submission" date="2023-10" db="EMBL/GenBank/DDBJ databases">
        <title>Bacteria for the degradation of biodegradable plastic PBAT(Polybutylene adipate terephthalate).</title>
        <authorList>
            <person name="Weon H.-Y."/>
            <person name="Yeon J."/>
        </authorList>
    </citation>
    <scope>NUCLEOTIDE SEQUENCE [LARGE SCALE GENOMIC DNA]</scope>
    <source>
        <strain evidence="1 2">SBD 7-3</strain>
    </source>
</reference>
<evidence type="ECO:0000313" key="1">
    <source>
        <dbReference type="EMBL" id="WOB06481.1"/>
    </source>
</evidence>
<organism evidence="1 2">
    <name type="scientific">Piscinibacter gummiphilus</name>
    <dbReference type="NCBI Taxonomy" id="946333"/>
    <lineage>
        <taxon>Bacteria</taxon>
        <taxon>Pseudomonadati</taxon>
        <taxon>Pseudomonadota</taxon>
        <taxon>Betaproteobacteria</taxon>
        <taxon>Burkholderiales</taxon>
        <taxon>Sphaerotilaceae</taxon>
        <taxon>Piscinibacter</taxon>
    </lineage>
</organism>
<protein>
    <submittedName>
        <fullName evidence="1">Phage protein NinX family protein</fullName>
    </submittedName>
</protein>
<dbReference type="InterPro" id="IPR019701">
    <property type="entry name" value="Phage_P22_NinX"/>
</dbReference>
<evidence type="ECO:0000313" key="2">
    <source>
        <dbReference type="Proteomes" id="UP001303946"/>
    </source>
</evidence>
<keyword evidence="2" id="KW-1185">Reference proteome</keyword>